<dbReference type="Pfam" id="PF03367">
    <property type="entry name" value="Zn_ribbon_ZPR1"/>
    <property type="match status" value="1"/>
</dbReference>
<evidence type="ECO:0000256" key="1">
    <source>
        <dbReference type="ARBA" id="ARBA00008354"/>
    </source>
</evidence>
<evidence type="ECO:0000256" key="4">
    <source>
        <dbReference type="ARBA" id="ARBA00022833"/>
    </source>
</evidence>
<protein>
    <recommendedName>
        <fullName evidence="5">Zinc finger ZPR1-type domain-containing protein</fullName>
    </recommendedName>
</protein>
<evidence type="ECO:0000313" key="7">
    <source>
        <dbReference type="Proteomes" id="UP001273136"/>
    </source>
</evidence>
<dbReference type="Gene3D" id="2.60.120.1040">
    <property type="entry name" value="ZPR1, A/B domain"/>
    <property type="match status" value="1"/>
</dbReference>
<keyword evidence="3" id="KW-0863">Zinc-finger</keyword>
<evidence type="ECO:0000256" key="2">
    <source>
        <dbReference type="ARBA" id="ARBA00022723"/>
    </source>
</evidence>
<dbReference type="GO" id="GO:0008270">
    <property type="term" value="F:zinc ion binding"/>
    <property type="evidence" value="ECO:0007669"/>
    <property type="project" value="UniProtKB-KW"/>
</dbReference>
<dbReference type="AlphaFoldDB" id="A0AAE4MBZ8"/>
<dbReference type="InterPro" id="IPR042451">
    <property type="entry name" value="ZPR1_A/B_dom"/>
</dbReference>
<dbReference type="SMART" id="SM00709">
    <property type="entry name" value="Zpr1"/>
    <property type="match status" value="1"/>
</dbReference>
<comment type="caution">
    <text evidence="6">The sequence shown here is derived from an EMBL/GenBank/DDBJ whole genome shotgun (WGS) entry which is preliminary data.</text>
</comment>
<dbReference type="Gene3D" id="2.20.25.420">
    <property type="entry name" value="ZPR1, zinc finger domain"/>
    <property type="match status" value="1"/>
</dbReference>
<keyword evidence="7" id="KW-1185">Reference proteome</keyword>
<dbReference type="PANTHER" id="PTHR10876:SF0">
    <property type="entry name" value="ZINC FINGER PROTEIN ZPR1"/>
    <property type="match status" value="1"/>
</dbReference>
<sequence>MRQVVPGPCPDCGKDIEYIYDTENIPYFSDILLLSGVCPDCGFRVTDTMVLNDREPCRWEMKVETPDDLNARVVRSMQGEIDIPEFGINIHPGPACSGFVSNVEGILLRAEDAVRRALTSCEGEEIQTALELLEQIELARKSEIPVTVIITDPSGNSGIVSSKAVRTKLDVEAEPDGCTIHPLA</sequence>
<gene>
    <name evidence="6" type="ORF">McpAg1_00800</name>
</gene>
<comment type="similarity">
    <text evidence="1">Belongs to the ZPR1 family.</text>
</comment>
<dbReference type="InterPro" id="IPR040141">
    <property type="entry name" value="ZPR1"/>
</dbReference>
<keyword evidence="2" id="KW-0479">Metal-binding</keyword>
<dbReference type="NCBIfam" id="TIGR00340">
    <property type="entry name" value="zpr1_rel"/>
    <property type="match status" value="1"/>
</dbReference>
<dbReference type="InterPro" id="IPR004470">
    <property type="entry name" value="ZPR1-like_arc"/>
</dbReference>
<proteinExistence type="inferred from homology"/>
<dbReference type="InterPro" id="IPR042452">
    <property type="entry name" value="ZPR1_Znf1/2"/>
</dbReference>
<dbReference type="NCBIfam" id="TIGR00310">
    <property type="entry name" value="ZPR1_znf"/>
    <property type="match status" value="1"/>
</dbReference>
<dbReference type="Pfam" id="PF22794">
    <property type="entry name" value="jr-ZPR1"/>
    <property type="match status" value="1"/>
</dbReference>
<organism evidence="6 7">
    <name type="scientific">Methanorbis furvi</name>
    <dbReference type="NCBI Taxonomy" id="3028299"/>
    <lineage>
        <taxon>Archaea</taxon>
        <taxon>Methanobacteriati</taxon>
        <taxon>Methanobacteriota</taxon>
        <taxon>Stenosarchaea group</taxon>
        <taxon>Methanomicrobia</taxon>
        <taxon>Methanomicrobiales</taxon>
        <taxon>Methanocorpusculaceae</taxon>
        <taxon>Methanorbis</taxon>
    </lineage>
</organism>
<evidence type="ECO:0000313" key="6">
    <source>
        <dbReference type="EMBL" id="MDV0440903.1"/>
    </source>
</evidence>
<accession>A0AAE4MBZ8</accession>
<feature type="domain" description="Zinc finger ZPR1-type" evidence="5">
    <location>
        <begin position="7"/>
        <end position="161"/>
    </location>
</feature>
<dbReference type="InterPro" id="IPR004457">
    <property type="entry name" value="Znf_ZPR1"/>
</dbReference>
<dbReference type="RefSeq" id="WP_338093299.1">
    <property type="nucleotide sequence ID" value="NZ_JAWDKA010000001.1"/>
</dbReference>
<dbReference type="PANTHER" id="PTHR10876">
    <property type="entry name" value="ZINC FINGER PROTEIN ZPR1"/>
    <property type="match status" value="1"/>
</dbReference>
<evidence type="ECO:0000259" key="5">
    <source>
        <dbReference type="SMART" id="SM00709"/>
    </source>
</evidence>
<dbReference type="InterPro" id="IPR056180">
    <property type="entry name" value="ZPR1_jr_dom"/>
</dbReference>
<dbReference type="EMBL" id="JAWDKA010000001">
    <property type="protein sequence ID" value="MDV0440903.1"/>
    <property type="molecule type" value="Genomic_DNA"/>
</dbReference>
<keyword evidence="4" id="KW-0862">Zinc</keyword>
<name>A0AAE4MBZ8_9EURY</name>
<evidence type="ECO:0000256" key="3">
    <source>
        <dbReference type="ARBA" id="ARBA00022771"/>
    </source>
</evidence>
<dbReference type="Proteomes" id="UP001273136">
    <property type="component" value="Unassembled WGS sequence"/>
</dbReference>
<reference evidence="6" key="1">
    <citation type="submission" date="2023-06" db="EMBL/GenBank/DDBJ databases">
        <title>Genome sequence of Methancorpusculaceae sp. Ag1.</title>
        <authorList>
            <person name="Protasov E."/>
            <person name="Platt K."/>
            <person name="Poehlein A."/>
            <person name="Daniel R."/>
            <person name="Brune A."/>
        </authorList>
    </citation>
    <scope>NUCLEOTIDE SEQUENCE</scope>
    <source>
        <strain evidence="6">Ag1</strain>
    </source>
</reference>